<protein>
    <recommendedName>
        <fullName evidence="4">Cache domain-containing protein</fullName>
    </recommendedName>
</protein>
<evidence type="ECO:0000313" key="2">
    <source>
        <dbReference type="EMBL" id="OLP05915.1"/>
    </source>
</evidence>
<feature type="transmembrane region" description="Helical" evidence="1">
    <location>
        <begin position="294"/>
        <end position="317"/>
    </location>
</feature>
<keyword evidence="1" id="KW-0812">Transmembrane</keyword>
<evidence type="ECO:0000256" key="1">
    <source>
        <dbReference type="SAM" id="Phobius"/>
    </source>
</evidence>
<dbReference type="EMBL" id="MSYM01000013">
    <property type="protein sequence ID" value="OLP05915.1"/>
    <property type="molecule type" value="Genomic_DNA"/>
</dbReference>
<dbReference type="SUPFAM" id="SSF103190">
    <property type="entry name" value="Sensory domain-like"/>
    <property type="match status" value="1"/>
</dbReference>
<name>A0A1Q8YD40_9BURK</name>
<evidence type="ECO:0000313" key="3">
    <source>
        <dbReference type="Proteomes" id="UP000185911"/>
    </source>
</evidence>
<dbReference type="Gene3D" id="3.30.450.20">
    <property type="entry name" value="PAS domain"/>
    <property type="match status" value="1"/>
</dbReference>
<sequence>MASDFHPPALHKSKNLGQWLLLGVVLLTLGVVMAGGQWRDYVAASDAERARLRTQVRVLDESLTAQIQSADAALRTMLQSMVRWRGPNGYLPFAHEHLQRVAHMMPGTRTFAVTDSNGICQLSNRTELLGQDFSSRDYFKQAAADKTGALLHIAPPFQSVLNVWSVTLSRTIVRPNGEFGGVVTATLSPVYFEALMKNLQYAPDLRTTLVHDQGQVYVTSLPNLPFQQGNRLTTRSFLNDHLASNLPESDVVGPGVSGKPTMAVTRTVNLQGLHATHSFVAVASRETSAIYASWRAMCIALVSIWLAMAALSSWGLLRHQRSGTRLAAKVAAARQALRLSHQRFEQLAQTIPCMLFHFDVTDQNHPGLT</sequence>
<dbReference type="STRING" id="81479.RA876_05000"/>
<dbReference type="AlphaFoldDB" id="A0A1Q8YD40"/>
<comment type="caution">
    <text evidence="2">The sequence shown here is derived from an EMBL/GenBank/DDBJ whole genome shotgun (WGS) entry which is preliminary data.</text>
</comment>
<accession>A0A1Q8YD40</accession>
<dbReference type="RefSeq" id="WP_075586469.1">
    <property type="nucleotide sequence ID" value="NZ_MSYM01000013.1"/>
</dbReference>
<evidence type="ECO:0008006" key="4">
    <source>
        <dbReference type="Google" id="ProtNLM"/>
    </source>
</evidence>
<reference evidence="2 3" key="1">
    <citation type="submission" date="2017-01" db="EMBL/GenBank/DDBJ databases">
        <title>Genome sequence of Rhodoferax antarcticus ANT.BR, a psychrophilic purple nonsulfur bacterium from an Antarctic microbial mat.</title>
        <authorList>
            <person name="Baker J."/>
            <person name="Riester C."/>
            <person name="Skinner B."/>
            <person name="Newell A."/>
            <person name="Swingley W."/>
            <person name="Madigan M."/>
            <person name="Jung D."/>
            <person name="Asao M."/>
            <person name="Chen M."/>
            <person name="Loughlin P."/>
            <person name="Pan H."/>
            <person name="Lin S."/>
            <person name="Li N."/>
            <person name="Shaw J."/>
            <person name="Prado M."/>
            <person name="Sherman C."/>
            <person name="Li X."/>
            <person name="Tang J."/>
            <person name="Blankenship R."/>
            <person name="Zhao T."/>
            <person name="Touchman J."/>
            <person name="Sattley M."/>
        </authorList>
    </citation>
    <scope>NUCLEOTIDE SEQUENCE [LARGE SCALE GENOMIC DNA]</scope>
    <source>
        <strain evidence="2 3">ANT.BR</strain>
    </source>
</reference>
<keyword evidence="3" id="KW-1185">Reference proteome</keyword>
<gene>
    <name evidence="2" type="ORF">BLL52_2144</name>
</gene>
<dbReference type="CDD" id="cd12914">
    <property type="entry name" value="PDC1_DGC_like"/>
    <property type="match status" value="1"/>
</dbReference>
<dbReference type="Proteomes" id="UP000185911">
    <property type="component" value="Unassembled WGS sequence"/>
</dbReference>
<keyword evidence="1" id="KW-1133">Transmembrane helix</keyword>
<keyword evidence="1" id="KW-0472">Membrane</keyword>
<proteinExistence type="predicted"/>
<dbReference type="InterPro" id="IPR029151">
    <property type="entry name" value="Sensor-like_sf"/>
</dbReference>
<organism evidence="2 3">
    <name type="scientific">Rhodoferax antarcticus ANT.BR</name>
    <dbReference type="NCBI Taxonomy" id="1111071"/>
    <lineage>
        <taxon>Bacteria</taxon>
        <taxon>Pseudomonadati</taxon>
        <taxon>Pseudomonadota</taxon>
        <taxon>Betaproteobacteria</taxon>
        <taxon>Burkholderiales</taxon>
        <taxon>Comamonadaceae</taxon>
        <taxon>Rhodoferax</taxon>
    </lineage>
</organism>